<proteinExistence type="predicted"/>
<dbReference type="KEGG" id="csq:CSCA_2996"/>
<sequence length="332" mass="38002">MKLVKIEDGKREVDNFYLSSNFIDFVGDAVVQKDITNKTISLIYDNKIERKFDYQDFVILVKRQNWDTYVDGEYVKFYVGTDTNEEYGIRDDIQGEATYLKILRNEGYIQAYKSNDEQNWTNVGGMNVTATINKQGFKKKGSKPFTLENYSVYKNAFITILNFPENTVVELCDVSGNKIKERLFDADLQCQIFLDGIIKGILVFKNPLGQEIYRTNPLDFQYGDVYILSIYNLEIVYKGIVVNESPNPAILDSLFEKVTIKNVGVDTYQNLVVSTVDSTDDTIQLSLDGTTYTDTVTITELAPNAEVEVYIQIYRGLSNHNFAVRNFQLNIS</sequence>
<accession>A0A0E3GRD3</accession>
<name>A0A0E3GRD3_CLOSL</name>
<protein>
    <submittedName>
        <fullName evidence="1">Uncharacterized protein</fullName>
    </submittedName>
</protein>
<dbReference type="RefSeq" id="WP_029160912.1">
    <property type="nucleotide sequence ID" value="NZ_CP009933.1"/>
</dbReference>
<gene>
    <name evidence="1" type="ORF">CSCA_2996</name>
</gene>
<evidence type="ECO:0000313" key="1">
    <source>
        <dbReference type="EMBL" id="AKA70121.1"/>
    </source>
</evidence>
<dbReference type="AlphaFoldDB" id="A0A0E3GRD3"/>
<dbReference type="HOGENOM" id="CLU_836023_0_0_9"/>
<dbReference type="EMBL" id="CP009933">
    <property type="protein sequence ID" value="AKA70121.1"/>
    <property type="molecule type" value="Genomic_DNA"/>
</dbReference>
<evidence type="ECO:0000313" key="2">
    <source>
        <dbReference type="Proteomes" id="UP000033115"/>
    </source>
</evidence>
<reference evidence="1 2" key="1">
    <citation type="journal article" date="2015" name="J. Biotechnol.">
        <title>Complete genome sequence of a malodorant-producing acetogen, Clostridium scatologenes ATCC 25775(T).</title>
        <authorList>
            <person name="Zhu Z."/>
            <person name="Guo T."/>
            <person name="Zheng H."/>
            <person name="Song T."/>
            <person name="Ouyang P."/>
            <person name="Xie J."/>
        </authorList>
    </citation>
    <scope>NUCLEOTIDE SEQUENCE [LARGE SCALE GENOMIC DNA]</scope>
    <source>
        <strain evidence="1 2">ATCC 25775</strain>
    </source>
</reference>
<dbReference type="STRING" id="1548.CSCA_2996"/>
<keyword evidence="2" id="KW-1185">Reference proteome</keyword>
<organism evidence="1 2">
    <name type="scientific">Clostridium scatologenes</name>
    <dbReference type="NCBI Taxonomy" id="1548"/>
    <lineage>
        <taxon>Bacteria</taxon>
        <taxon>Bacillati</taxon>
        <taxon>Bacillota</taxon>
        <taxon>Clostridia</taxon>
        <taxon>Eubacteriales</taxon>
        <taxon>Clostridiaceae</taxon>
        <taxon>Clostridium</taxon>
    </lineage>
</organism>
<dbReference type="Proteomes" id="UP000033115">
    <property type="component" value="Chromosome"/>
</dbReference>